<evidence type="ECO:0000259" key="2">
    <source>
        <dbReference type="Pfam" id="PF08585"/>
    </source>
</evidence>
<sequence length="196" mass="22014">MPTSSSFGVSDYASKEHERLPAAVVCRVLQLTNVLESREKRLDEWRYCNDPNTAPFERVEHAHRPVVYGVDLDVTGDESRQNTPSKAVYKLLLQDEEGNVFYGLEMDELPFLHPRTKTTQNPLPVPLGGTLVIEAGTAVSYGFVLLRRMQCRYMLPDLGSPLALQLNDGVVQKYIEVLEQELRDIRGAAVGHSRST</sequence>
<keyword evidence="1" id="KW-1133">Transmembrane helix</keyword>
<dbReference type="Proteomes" id="UP000268321">
    <property type="component" value="Unassembled WGS sequence"/>
</dbReference>
<dbReference type="EMBL" id="ML004451">
    <property type="protein sequence ID" value="RKP30829.1"/>
    <property type="molecule type" value="Genomic_DNA"/>
</dbReference>
<dbReference type="Pfam" id="PF08585">
    <property type="entry name" value="RMI1_N_C"/>
    <property type="match status" value="1"/>
</dbReference>
<dbReference type="AlphaFoldDB" id="A0A4V1J350"/>
<protein>
    <recommendedName>
        <fullName evidence="2">RecQ mediated genome instability protein 1 OB-fold domain-containing protein</fullName>
    </recommendedName>
</protein>
<keyword evidence="1" id="KW-0812">Transmembrane</keyword>
<accession>A0A4V1J350</accession>
<dbReference type="Gene3D" id="2.40.50.770">
    <property type="entry name" value="RecQ-mediated genome instability protein Rmi1, C-terminal domain"/>
    <property type="match status" value="1"/>
</dbReference>
<dbReference type="InterPro" id="IPR013894">
    <property type="entry name" value="RMI1_OB"/>
</dbReference>
<keyword evidence="1" id="KW-0472">Membrane</keyword>
<evidence type="ECO:0000313" key="4">
    <source>
        <dbReference type="Proteomes" id="UP000268321"/>
    </source>
</evidence>
<reference evidence="4" key="1">
    <citation type="journal article" date="2018" name="Nat. Microbiol.">
        <title>Leveraging single-cell genomics to expand the fungal tree of life.</title>
        <authorList>
            <person name="Ahrendt S.R."/>
            <person name="Quandt C.A."/>
            <person name="Ciobanu D."/>
            <person name="Clum A."/>
            <person name="Salamov A."/>
            <person name="Andreopoulos B."/>
            <person name="Cheng J.F."/>
            <person name="Woyke T."/>
            <person name="Pelin A."/>
            <person name="Henrissat B."/>
            <person name="Reynolds N.K."/>
            <person name="Benny G.L."/>
            <person name="Smith M.E."/>
            <person name="James T.Y."/>
            <person name="Grigoriev I.V."/>
        </authorList>
    </citation>
    <scope>NUCLEOTIDE SEQUENCE [LARGE SCALE GENOMIC DNA]</scope>
    <source>
        <strain evidence="4">Baker2002</strain>
    </source>
</reference>
<feature type="transmembrane region" description="Helical" evidence="1">
    <location>
        <begin position="123"/>
        <end position="146"/>
    </location>
</feature>
<dbReference type="OrthoDB" id="341511at2759"/>
<feature type="domain" description="RecQ mediated genome instability protein 1 OB-fold" evidence="2">
    <location>
        <begin position="14"/>
        <end position="152"/>
    </location>
</feature>
<name>A0A4V1J350_9ASCO</name>
<proteinExistence type="predicted"/>
<keyword evidence="4" id="KW-1185">Reference proteome</keyword>
<evidence type="ECO:0000313" key="3">
    <source>
        <dbReference type="EMBL" id="RKP30829.1"/>
    </source>
</evidence>
<gene>
    <name evidence="3" type="ORF">METBISCDRAFT_22948</name>
</gene>
<organism evidence="3 4">
    <name type="scientific">Metschnikowia bicuspidata</name>
    <dbReference type="NCBI Taxonomy" id="27322"/>
    <lineage>
        <taxon>Eukaryota</taxon>
        <taxon>Fungi</taxon>
        <taxon>Dikarya</taxon>
        <taxon>Ascomycota</taxon>
        <taxon>Saccharomycotina</taxon>
        <taxon>Pichiomycetes</taxon>
        <taxon>Metschnikowiaceae</taxon>
        <taxon>Metschnikowia</taxon>
    </lineage>
</organism>
<evidence type="ECO:0000256" key="1">
    <source>
        <dbReference type="SAM" id="Phobius"/>
    </source>
</evidence>
<dbReference type="InterPro" id="IPR042470">
    <property type="entry name" value="RMI1_N_C_sf"/>
</dbReference>